<accession>A0A3N2PKR6</accession>
<feature type="signal peptide" evidence="1">
    <location>
        <begin position="1"/>
        <end position="20"/>
    </location>
</feature>
<sequence>MCFLPCAFTAIILLSRMLYHHDWILQVTSLPGPPDFPDLSTIIPRCSRLSPVGKYDQSPDYASSSTWYAFRTLKFVSSSSKIGICPASNRVEHPACSLLFKDCRYLPQEQGAGMMVHMAALSETHEYIKVT</sequence>
<name>A0A3N2PKR6_SODAK</name>
<evidence type="ECO:0000313" key="2">
    <source>
        <dbReference type="EMBL" id="ROT35089.1"/>
    </source>
</evidence>
<keyword evidence="1" id="KW-0732">Signal</keyword>
<protein>
    <submittedName>
        <fullName evidence="2">Uncharacterized protein</fullName>
    </submittedName>
</protein>
<evidence type="ECO:0000313" key="3">
    <source>
        <dbReference type="Proteomes" id="UP000272025"/>
    </source>
</evidence>
<organism evidence="2 3">
    <name type="scientific">Sodiomyces alkalinus (strain CBS 110278 / VKM F-3762 / F11)</name>
    <name type="common">Alkaliphilic filamentous fungus</name>
    <dbReference type="NCBI Taxonomy" id="1314773"/>
    <lineage>
        <taxon>Eukaryota</taxon>
        <taxon>Fungi</taxon>
        <taxon>Dikarya</taxon>
        <taxon>Ascomycota</taxon>
        <taxon>Pezizomycotina</taxon>
        <taxon>Sordariomycetes</taxon>
        <taxon>Hypocreomycetidae</taxon>
        <taxon>Glomerellales</taxon>
        <taxon>Plectosphaerellaceae</taxon>
        <taxon>Sodiomyces</taxon>
    </lineage>
</organism>
<feature type="chain" id="PRO_5018300981" evidence="1">
    <location>
        <begin position="21"/>
        <end position="131"/>
    </location>
</feature>
<reference evidence="2 3" key="1">
    <citation type="journal article" date="2018" name="Mol. Ecol.">
        <title>The obligate alkalophilic soda-lake fungus Sodiomyces alkalinus has shifted to a protein diet.</title>
        <authorList>
            <person name="Grum-Grzhimaylo A.A."/>
            <person name="Falkoski D.L."/>
            <person name="van den Heuvel J."/>
            <person name="Valero-Jimenez C.A."/>
            <person name="Min B."/>
            <person name="Choi I.G."/>
            <person name="Lipzen A."/>
            <person name="Daum C.G."/>
            <person name="Aanen D.K."/>
            <person name="Tsang A."/>
            <person name="Henrissat B."/>
            <person name="Bilanenko E.N."/>
            <person name="de Vries R.P."/>
            <person name="van Kan J.A.L."/>
            <person name="Grigoriev I.V."/>
            <person name="Debets A.J.M."/>
        </authorList>
    </citation>
    <scope>NUCLEOTIDE SEQUENCE [LARGE SCALE GENOMIC DNA]</scope>
    <source>
        <strain evidence="2 3">F11</strain>
    </source>
</reference>
<keyword evidence="3" id="KW-1185">Reference proteome</keyword>
<dbReference type="RefSeq" id="XP_028462895.1">
    <property type="nucleotide sequence ID" value="XM_028615674.1"/>
</dbReference>
<dbReference type="AlphaFoldDB" id="A0A3N2PKR6"/>
<gene>
    <name evidence="2" type="ORF">SODALDRAFT_77534</name>
</gene>
<proteinExistence type="predicted"/>
<evidence type="ECO:0000256" key="1">
    <source>
        <dbReference type="SAM" id="SignalP"/>
    </source>
</evidence>
<dbReference type="Proteomes" id="UP000272025">
    <property type="component" value="Unassembled WGS sequence"/>
</dbReference>
<dbReference type="EMBL" id="ML119062">
    <property type="protein sequence ID" value="ROT35089.1"/>
    <property type="molecule type" value="Genomic_DNA"/>
</dbReference>
<dbReference type="GeneID" id="39584151"/>